<organism evidence="1 2">
    <name type="scientific">Nonomuraea longispora</name>
    <dbReference type="NCBI Taxonomy" id="1848320"/>
    <lineage>
        <taxon>Bacteria</taxon>
        <taxon>Bacillati</taxon>
        <taxon>Actinomycetota</taxon>
        <taxon>Actinomycetes</taxon>
        <taxon>Streptosporangiales</taxon>
        <taxon>Streptosporangiaceae</taxon>
        <taxon>Nonomuraea</taxon>
    </lineage>
</organism>
<dbReference type="RefSeq" id="WP_132340576.1">
    <property type="nucleotide sequence ID" value="NZ_SMJZ01000249.1"/>
</dbReference>
<dbReference type="EMBL" id="SMJZ01000249">
    <property type="protein sequence ID" value="TDB98148.1"/>
    <property type="molecule type" value="Genomic_DNA"/>
</dbReference>
<name>A0A4R4MQA3_9ACTN</name>
<dbReference type="OrthoDB" id="3695289at2"/>
<protein>
    <recommendedName>
        <fullName evidence="3">Recombinase family protein</fullName>
    </recommendedName>
</protein>
<keyword evidence="2" id="KW-1185">Reference proteome</keyword>
<dbReference type="Proteomes" id="UP000295157">
    <property type="component" value="Unassembled WGS sequence"/>
</dbReference>
<comment type="caution">
    <text evidence="1">The sequence shown here is derived from an EMBL/GenBank/DDBJ whole genome shotgun (WGS) entry which is preliminary data.</text>
</comment>
<proteinExistence type="predicted"/>
<evidence type="ECO:0000313" key="2">
    <source>
        <dbReference type="Proteomes" id="UP000295157"/>
    </source>
</evidence>
<gene>
    <name evidence="1" type="ORF">E1267_39070</name>
</gene>
<reference evidence="1 2" key="1">
    <citation type="submission" date="2019-02" db="EMBL/GenBank/DDBJ databases">
        <title>Draft genome sequences of novel Actinobacteria.</title>
        <authorList>
            <person name="Sahin N."/>
            <person name="Ay H."/>
            <person name="Saygin H."/>
        </authorList>
    </citation>
    <scope>NUCLEOTIDE SEQUENCE [LARGE SCALE GENOMIC DNA]</scope>
    <source>
        <strain evidence="1 2">KC201</strain>
    </source>
</reference>
<dbReference type="AlphaFoldDB" id="A0A4R4MQA3"/>
<sequence length="163" mass="18075">MSTLTEQHPVDGPIVYGYLRPRRSTPERYAALTVTLAQYCDQHELQLCDIFRDREGKPGDDSAFTGLLDVLTLSSAYGVVLPTAGHLGEKHLAARRREQIGAIGVRLFLVRGASAGRLLQRHVRAHVLCRCRTGCRCPHDNHLPGGLAEPALHPFRCSIRRTT</sequence>
<evidence type="ECO:0000313" key="1">
    <source>
        <dbReference type="EMBL" id="TDB98148.1"/>
    </source>
</evidence>
<accession>A0A4R4MQA3</accession>
<evidence type="ECO:0008006" key="3">
    <source>
        <dbReference type="Google" id="ProtNLM"/>
    </source>
</evidence>